<organism evidence="8">
    <name type="scientific">Metarhizium acridum (strain CQMa 102)</name>
    <dbReference type="NCBI Taxonomy" id="655827"/>
    <lineage>
        <taxon>Eukaryota</taxon>
        <taxon>Fungi</taxon>
        <taxon>Dikarya</taxon>
        <taxon>Ascomycota</taxon>
        <taxon>Pezizomycotina</taxon>
        <taxon>Sordariomycetes</taxon>
        <taxon>Hypocreomycetidae</taxon>
        <taxon>Hypocreales</taxon>
        <taxon>Clavicipitaceae</taxon>
        <taxon>Metarhizium</taxon>
    </lineage>
</organism>
<gene>
    <name evidence="7" type="ORF">MAC_03910</name>
</gene>
<keyword evidence="3 4" id="KW-0274">FAD</keyword>
<keyword evidence="8" id="KW-1185">Reference proteome</keyword>
<comment type="similarity">
    <text evidence="1 4">Belongs to the acyl-CoA dehydrogenase family.</text>
</comment>
<reference evidence="7 8" key="1">
    <citation type="journal article" date="2011" name="PLoS Genet.">
        <title>Genome sequencing and comparative transcriptomics of the model entomopathogenic fungi Metarhizium anisopliae and M. acridum.</title>
        <authorList>
            <person name="Gao Q."/>
            <person name="Jin K."/>
            <person name="Ying S.H."/>
            <person name="Zhang Y."/>
            <person name="Xiao G."/>
            <person name="Shang Y."/>
            <person name="Duan Z."/>
            <person name="Hu X."/>
            <person name="Xie X.Q."/>
            <person name="Zhou G."/>
            <person name="Peng G."/>
            <person name="Luo Z."/>
            <person name="Huang W."/>
            <person name="Wang B."/>
            <person name="Fang W."/>
            <person name="Wang S."/>
            <person name="Zhong Y."/>
            <person name="Ma L.J."/>
            <person name="St Leger R.J."/>
            <person name="Zhao G.P."/>
            <person name="Pei Y."/>
            <person name="Feng M.G."/>
            <person name="Xia Y."/>
            <person name="Wang C."/>
        </authorList>
    </citation>
    <scope>NUCLEOTIDE SEQUENCE [LARGE SCALE GENOMIC DNA]</scope>
    <source>
        <strain evidence="7 8">CQMa 102</strain>
    </source>
</reference>
<name>E9E1U2_METAQ</name>
<dbReference type="InterPro" id="IPR009075">
    <property type="entry name" value="AcylCo_DH/oxidase_C"/>
</dbReference>
<feature type="domain" description="Acyl-CoA oxidase/dehydrogenase middle" evidence="6">
    <location>
        <begin position="87"/>
        <end position="210"/>
    </location>
</feature>
<dbReference type="InParanoid" id="E9E1U2"/>
<dbReference type="InterPro" id="IPR052904">
    <property type="entry name" value="Acyl-CoA_dehydrogenase-like"/>
</dbReference>
<sequence length="530" mass="57732">MVATGYDTPYGAFSRPLQFLRSHLWVGSCANVGCPSAMQDGAACLLRGHLSQPKLSASLSVAERKVFTDAYRRLTSRDPKYAWTSGQWMTERTGGSDVSLTETVATYQPEGASGFASKHGQIPLGPWSINGFKWFSSATDSEMTVLLARTAAGGLSTFLAPMRKHDPEATTLTGEPKDDGRALNGVRIQRLKNKFGTQSLPTAELVLENMRGWMIGQEGRGIHEISTILTLTRVHSAVAAVGGVGRGLGIARAYALVRDVGAGNRKRMRLVDSPLHMRTLAKISAEYRRLMLVTFYTSYVLGVSEHSLDARPPPALEALTPQKKLVEPLLRVMSQLAKAYVCKHSVELLFSCMEALGGVGYLVNEEQEYLNISRIYRDACVLPIWEGTTDVLCTDLIRAMKHARGGADSLAALDEVVGKAWGFEGRVGRPPGWQPVETWAALKSKIEGTEQADLMGEAREVVWQLGDVLASLLLYVDAGTDGSLVAKEVFVRFVEDKFGVERRARGSTEEELNKDLAIVYGHGGDVAAKL</sequence>
<evidence type="ECO:0000256" key="2">
    <source>
        <dbReference type="ARBA" id="ARBA00022630"/>
    </source>
</evidence>
<dbReference type="EMBL" id="GL698493">
    <property type="protein sequence ID" value="EFY90152.1"/>
    <property type="molecule type" value="Genomic_DNA"/>
</dbReference>
<protein>
    <submittedName>
        <fullName evidence="7">Acyl-CoA dehydrogenase</fullName>
    </submittedName>
</protein>
<dbReference type="SUPFAM" id="SSF47203">
    <property type="entry name" value="Acyl-CoA dehydrogenase C-terminal domain-like"/>
    <property type="match status" value="1"/>
</dbReference>
<dbReference type="Gene3D" id="2.40.110.20">
    <property type="match status" value="1"/>
</dbReference>
<proteinExistence type="inferred from homology"/>
<feature type="domain" description="Acyl-CoA dehydrogenase/oxidase C-terminal" evidence="5">
    <location>
        <begin position="219"/>
        <end position="400"/>
    </location>
</feature>
<dbReference type="Pfam" id="PF00441">
    <property type="entry name" value="Acyl-CoA_dh_1"/>
    <property type="match status" value="1"/>
</dbReference>
<dbReference type="GeneID" id="19248221"/>
<evidence type="ECO:0000256" key="4">
    <source>
        <dbReference type="RuleBase" id="RU362125"/>
    </source>
</evidence>
<dbReference type="Pfam" id="PF02770">
    <property type="entry name" value="Acyl-CoA_dh_M"/>
    <property type="match status" value="1"/>
</dbReference>
<evidence type="ECO:0000313" key="7">
    <source>
        <dbReference type="EMBL" id="EFY90152.1"/>
    </source>
</evidence>
<evidence type="ECO:0000259" key="5">
    <source>
        <dbReference type="Pfam" id="PF00441"/>
    </source>
</evidence>
<dbReference type="OMA" id="WHEPLPA"/>
<dbReference type="InterPro" id="IPR009100">
    <property type="entry name" value="AcylCoA_DH/oxidase_NM_dom_sf"/>
</dbReference>
<comment type="cofactor">
    <cofactor evidence="4">
        <name>FAD</name>
        <dbReference type="ChEBI" id="CHEBI:57692"/>
    </cofactor>
</comment>
<accession>E9E1U2</accession>
<dbReference type="GO" id="GO:0003995">
    <property type="term" value="F:acyl-CoA dehydrogenase activity"/>
    <property type="evidence" value="ECO:0007669"/>
    <property type="project" value="TreeGrafter"/>
</dbReference>
<dbReference type="Gene3D" id="1.20.140.10">
    <property type="entry name" value="Butyryl-CoA Dehydrogenase, subunit A, domain 3"/>
    <property type="match status" value="1"/>
</dbReference>
<dbReference type="InterPro" id="IPR006091">
    <property type="entry name" value="Acyl-CoA_Oxase/DH_mid-dom"/>
</dbReference>
<evidence type="ECO:0000256" key="1">
    <source>
        <dbReference type="ARBA" id="ARBA00009347"/>
    </source>
</evidence>
<dbReference type="STRING" id="655827.E9E1U2"/>
<keyword evidence="2 4" id="KW-0285">Flavoprotein</keyword>
<dbReference type="PANTHER" id="PTHR42707:SF2">
    <property type="entry name" value="ACD11 DEHYDROGENASE"/>
    <property type="match status" value="1"/>
</dbReference>
<dbReference type="SUPFAM" id="SSF56645">
    <property type="entry name" value="Acyl-CoA dehydrogenase NM domain-like"/>
    <property type="match status" value="1"/>
</dbReference>
<dbReference type="Proteomes" id="UP000002499">
    <property type="component" value="Unassembled WGS sequence"/>
</dbReference>
<evidence type="ECO:0000259" key="6">
    <source>
        <dbReference type="Pfam" id="PF02770"/>
    </source>
</evidence>
<dbReference type="KEGG" id="maw:19248221"/>
<evidence type="ECO:0000313" key="8">
    <source>
        <dbReference type="Proteomes" id="UP000002499"/>
    </source>
</evidence>
<dbReference type="OrthoDB" id="10251155at2759"/>
<dbReference type="PANTHER" id="PTHR42707">
    <property type="entry name" value="ACYL-COA DEHYDROGENASE"/>
    <property type="match status" value="1"/>
</dbReference>
<evidence type="ECO:0000256" key="3">
    <source>
        <dbReference type="ARBA" id="ARBA00022827"/>
    </source>
</evidence>
<dbReference type="InterPro" id="IPR036250">
    <property type="entry name" value="AcylCo_DH-like_C"/>
</dbReference>
<dbReference type="eggNOG" id="KOG0137">
    <property type="taxonomic scope" value="Eukaryota"/>
</dbReference>
<dbReference type="HOGENOM" id="CLU_016513_1_1_1"/>
<keyword evidence="4" id="KW-0560">Oxidoreductase</keyword>
<dbReference type="AlphaFoldDB" id="E9E1U2"/>